<evidence type="ECO:0000313" key="4">
    <source>
        <dbReference type="Proteomes" id="UP001197093"/>
    </source>
</evidence>
<evidence type="ECO:0000313" key="3">
    <source>
        <dbReference type="EMBL" id="KAG7293853.1"/>
    </source>
</evidence>
<proteinExistence type="predicted"/>
<organism evidence="3 4">
    <name type="scientific">Staphylotrichum longicolle</name>
    <dbReference type="NCBI Taxonomy" id="669026"/>
    <lineage>
        <taxon>Eukaryota</taxon>
        <taxon>Fungi</taxon>
        <taxon>Dikarya</taxon>
        <taxon>Ascomycota</taxon>
        <taxon>Pezizomycotina</taxon>
        <taxon>Sordariomycetes</taxon>
        <taxon>Sordariomycetidae</taxon>
        <taxon>Sordariales</taxon>
        <taxon>Chaetomiaceae</taxon>
        <taxon>Staphylotrichum</taxon>
    </lineage>
</organism>
<keyword evidence="4" id="KW-1185">Reference proteome</keyword>
<comment type="caution">
    <text evidence="3">The sequence shown here is derived from an EMBL/GenBank/DDBJ whole genome shotgun (WGS) entry which is preliminary data.</text>
</comment>
<dbReference type="Proteomes" id="UP001197093">
    <property type="component" value="Unassembled WGS sequence"/>
</dbReference>
<dbReference type="Gene3D" id="3.40.525.10">
    <property type="entry name" value="CRAL-TRIO lipid binding domain"/>
    <property type="match status" value="1"/>
</dbReference>
<sequence length="487" mass="54796">MTADTAPGRPGTLTPEQEEKLRRLWQLIFQVCAVGQEQDGAVADSSSAAEKAQDEEAKKSKKSRMSFFSRKGKKDEGESSSAAPPNASVVLNLKDGEADKYGQTKHFYETLASQSPESIRDTIWSMVKHDHPDALVLRFLRARKWDAERALIMLVSTMNWRAQEMKVDEDIMRNGEAAALAAEKSSDPAAKRLAHDFMTQIRKGISYVHGHDKQGRPLCFVNVRLHKQGEQAEEALERYTVYLIETCRMVLQPPVDTATIVFDMTNFSMANMDYTPVKFMIKCFEANYPECLGTVLVHKAPWIFQGIWKVIRGWLDPVVANKVHFTNNAKEMEEFIPIKHIPKDLEGEEDWTYQYVEPVEGENARLSDTETRDRLLAAREGLYKEYEKATLEWIQHGGEADKAAEIKERRNAIAARLREDYWNVDPYLRARSYYDRIGVLLPGGKLDWYPEAKPEVANGTAAAAAAAPAAAPPALAPVAETSADDVD</sequence>
<reference evidence="3" key="1">
    <citation type="submission" date="2023-02" db="EMBL/GenBank/DDBJ databases">
        <authorList>
            <person name="Palmer J.M."/>
        </authorList>
    </citation>
    <scope>NUCLEOTIDE SEQUENCE</scope>
    <source>
        <strain evidence="3">FW57</strain>
    </source>
</reference>
<evidence type="ECO:0000259" key="2">
    <source>
        <dbReference type="PROSITE" id="PS50191"/>
    </source>
</evidence>
<gene>
    <name evidence="3" type="ORF">NEMBOFW57_003913</name>
</gene>
<dbReference type="SUPFAM" id="SSF46938">
    <property type="entry name" value="CRAL/TRIO N-terminal domain"/>
    <property type="match status" value="1"/>
</dbReference>
<dbReference type="Pfam" id="PF03765">
    <property type="entry name" value="CRAL_TRIO_N"/>
    <property type="match status" value="1"/>
</dbReference>
<dbReference type="InterPro" id="IPR011074">
    <property type="entry name" value="CRAL/TRIO_N_dom"/>
</dbReference>
<dbReference type="SMART" id="SM01100">
    <property type="entry name" value="CRAL_TRIO_N"/>
    <property type="match status" value="1"/>
</dbReference>
<dbReference type="PANTHER" id="PTHR46590:SF1">
    <property type="entry name" value="PHOSPHATIDYLINOSITOL TRANSFER PROTEIN CSR1"/>
    <property type="match status" value="1"/>
</dbReference>
<dbReference type="PROSITE" id="PS50191">
    <property type="entry name" value="CRAL_TRIO"/>
    <property type="match status" value="1"/>
</dbReference>
<protein>
    <recommendedName>
        <fullName evidence="2">CRAL-TRIO domain-containing protein</fullName>
    </recommendedName>
</protein>
<dbReference type="SMART" id="SM00516">
    <property type="entry name" value="SEC14"/>
    <property type="match status" value="1"/>
</dbReference>
<dbReference type="PANTHER" id="PTHR46590">
    <property type="entry name" value="PHOSPHATIDYLINOSITOL TRANSFER PROTEIN CSR1-RELATED"/>
    <property type="match status" value="1"/>
</dbReference>
<dbReference type="InterPro" id="IPR036865">
    <property type="entry name" value="CRAL-TRIO_dom_sf"/>
</dbReference>
<feature type="domain" description="CRAL-TRIO" evidence="2">
    <location>
        <begin position="208"/>
        <end position="353"/>
    </location>
</feature>
<evidence type="ECO:0000256" key="1">
    <source>
        <dbReference type="SAM" id="MobiDB-lite"/>
    </source>
</evidence>
<dbReference type="CDD" id="cd00170">
    <property type="entry name" value="SEC14"/>
    <property type="match status" value="1"/>
</dbReference>
<dbReference type="EMBL" id="JAHCVI010000001">
    <property type="protein sequence ID" value="KAG7293853.1"/>
    <property type="molecule type" value="Genomic_DNA"/>
</dbReference>
<dbReference type="SUPFAM" id="SSF52087">
    <property type="entry name" value="CRAL/TRIO domain"/>
    <property type="match status" value="1"/>
</dbReference>
<dbReference type="InterPro" id="IPR052432">
    <property type="entry name" value="PITP/CRAL-TRIO"/>
</dbReference>
<name>A0AAD4I686_9PEZI</name>
<dbReference type="InterPro" id="IPR036273">
    <property type="entry name" value="CRAL/TRIO_N_dom_sf"/>
</dbReference>
<dbReference type="AlphaFoldDB" id="A0AAD4I686"/>
<accession>A0AAD4I686</accession>
<dbReference type="InterPro" id="IPR001251">
    <property type="entry name" value="CRAL-TRIO_dom"/>
</dbReference>
<feature type="region of interest" description="Disordered" evidence="1">
    <location>
        <begin position="39"/>
        <end position="87"/>
    </location>
</feature>
<dbReference type="Pfam" id="PF00650">
    <property type="entry name" value="CRAL_TRIO"/>
    <property type="match status" value="1"/>
</dbReference>